<dbReference type="GO" id="GO:0009279">
    <property type="term" value="C:cell outer membrane"/>
    <property type="evidence" value="ECO:0007669"/>
    <property type="project" value="UniProtKB-SubCell"/>
</dbReference>
<dbReference type="SUPFAM" id="SSF56925">
    <property type="entry name" value="OMPA-like"/>
    <property type="match status" value="1"/>
</dbReference>
<dbReference type="GO" id="GO:0055085">
    <property type="term" value="P:transmembrane transport"/>
    <property type="evidence" value="ECO:0007669"/>
    <property type="project" value="TreeGrafter"/>
</dbReference>
<dbReference type="RefSeq" id="WP_142818655.1">
    <property type="nucleotide sequence ID" value="NZ_CP035503.1"/>
</dbReference>
<evidence type="ECO:0000256" key="1">
    <source>
        <dbReference type="ARBA" id="ARBA00004442"/>
    </source>
</evidence>
<keyword evidence="4" id="KW-1185">Reference proteome</keyword>
<organism evidence="3 4">
    <name type="scientific">Rhodoferax sediminis</name>
    <dbReference type="NCBI Taxonomy" id="2509614"/>
    <lineage>
        <taxon>Bacteria</taxon>
        <taxon>Pseudomonadati</taxon>
        <taxon>Pseudomonadota</taxon>
        <taxon>Betaproteobacteria</taxon>
        <taxon>Burkholderiales</taxon>
        <taxon>Comamonadaceae</taxon>
        <taxon>Rhodoferax</taxon>
    </lineage>
</organism>
<proteinExistence type="predicted"/>
<dbReference type="PANTHER" id="PTHR36920">
    <property type="match status" value="1"/>
</dbReference>
<gene>
    <name evidence="3" type="ORF">EUB48_09560</name>
</gene>
<accession>A0A515DAP8</accession>
<dbReference type="Pfam" id="PF03922">
    <property type="entry name" value="OmpW"/>
    <property type="match status" value="1"/>
</dbReference>
<sequence length="222" mass="23199">MKTKFQLMALTVALAASGGAFAQKAGSFSAQIGATNLAPSVSSGNLTAPSLPNSRATVNSDTEFTGAVNYMLTDNVALSVPLGFGFKHDVSGAGAIAGAGTLATTKVIPITLIAQYRFLAPDATFRPYAGVGVTYARFYDTNGTAVLTGLTNPGGAATTISFQSKWAPTIQLGLTYNLNEKWYLDASYTKTFLKTTGTLSTGQTLDMRLDPNSYTVAVGYKF</sequence>
<dbReference type="InterPro" id="IPR011250">
    <property type="entry name" value="OMP/PagP_B-barrel"/>
</dbReference>
<dbReference type="AlphaFoldDB" id="A0A515DAP8"/>
<dbReference type="InterPro" id="IPR005618">
    <property type="entry name" value="OMPW"/>
</dbReference>
<dbReference type="KEGG" id="rhf:EUB48_09560"/>
<comment type="subcellular location">
    <subcellularLocation>
        <location evidence="1">Cell outer membrane</location>
    </subcellularLocation>
</comment>
<dbReference type="Gene3D" id="2.40.160.20">
    <property type="match status" value="1"/>
</dbReference>
<evidence type="ECO:0000313" key="3">
    <source>
        <dbReference type="EMBL" id="QDL37487.1"/>
    </source>
</evidence>
<dbReference type="PANTHER" id="PTHR36920:SF1">
    <property type="entry name" value="OUTER MEMBRANE PROTEIN W"/>
    <property type="match status" value="1"/>
</dbReference>
<name>A0A515DAP8_9BURK</name>
<dbReference type="EMBL" id="CP035503">
    <property type="protein sequence ID" value="QDL37487.1"/>
    <property type="molecule type" value="Genomic_DNA"/>
</dbReference>
<evidence type="ECO:0000256" key="2">
    <source>
        <dbReference type="SAM" id="SignalP"/>
    </source>
</evidence>
<feature type="signal peptide" evidence="2">
    <location>
        <begin position="1"/>
        <end position="22"/>
    </location>
</feature>
<dbReference type="Proteomes" id="UP000316798">
    <property type="component" value="Chromosome"/>
</dbReference>
<protein>
    <submittedName>
        <fullName evidence="3">OmpW family protein</fullName>
    </submittedName>
</protein>
<keyword evidence="2" id="KW-0732">Signal</keyword>
<feature type="chain" id="PRO_5022213740" evidence="2">
    <location>
        <begin position="23"/>
        <end position="222"/>
    </location>
</feature>
<evidence type="ECO:0000313" key="4">
    <source>
        <dbReference type="Proteomes" id="UP000316798"/>
    </source>
</evidence>
<dbReference type="OrthoDB" id="9807574at2"/>
<reference evidence="3 4" key="1">
    <citation type="submission" date="2019-01" db="EMBL/GenBank/DDBJ databases">
        <title>Genomic insights into a novel species Rhodoferax sp.</title>
        <authorList>
            <person name="Jin L."/>
        </authorList>
    </citation>
    <scope>NUCLEOTIDE SEQUENCE [LARGE SCALE GENOMIC DNA]</scope>
    <source>
        <strain evidence="3 4">CHu59-6-5</strain>
    </source>
</reference>